<dbReference type="PANTHER" id="PTHR43157">
    <property type="entry name" value="PHOSPHATIDYLINOSITOL-GLYCAN BIOSYNTHESIS CLASS F PROTEIN-RELATED"/>
    <property type="match status" value="1"/>
</dbReference>
<dbReference type="PRINTS" id="PR00081">
    <property type="entry name" value="GDHRDH"/>
</dbReference>
<dbReference type="AlphaFoldDB" id="W5W7R7"/>
<dbReference type="PANTHER" id="PTHR43157:SF31">
    <property type="entry name" value="PHOSPHATIDYLINOSITOL-GLYCAN BIOSYNTHESIS CLASS F PROTEIN"/>
    <property type="match status" value="1"/>
</dbReference>
<evidence type="ECO:0000313" key="3">
    <source>
        <dbReference type="EMBL" id="AHH96982.1"/>
    </source>
</evidence>
<dbReference type="KEGG" id="kal:KALB_3618"/>
<dbReference type="STRING" id="1449976.KALB_3618"/>
<gene>
    <name evidence="3" type="ORF">KALB_3618</name>
</gene>
<dbReference type="EMBL" id="CP007155">
    <property type="protein sequence ID" value="AHH96982.1"/>
    <property type="molecule type" value="Genomic_DNA"/>
</dbReference>
<protein>
    <recommendedName>
        <fullName evidence="5">Short-chain dehydrogenase/reductase SDR</fullName>
    </recommendedName>
</protein>
<dbReference type="HOGENOM" id="CLU_010194_44_5_11"/>
<dbReference type="InterPro" id="IPR036291">
    <property type="entry name" value="NAD(P)-bd_dom_sf"/>
</dbReference>
<dbReference type="PRINTS" id="PR00080">
    <property type="entry name" value="SDRFAMILY"/>
</dbReference>
<evidence type="ECO:0000256" key="2">
    <source>
        <dbReference type="RuleBase" id="RU000363"/>
    </source>
</evidence>
<sequence length="289" mass="31487">MTVRKRWSAALVTGATDGIGRAVAHRLAGMVDTLLVHGRGARSVMDLAAALAPAHPGTTIIPLKADLCSMAEIHYMINRVCTAVDQLDIVVNNAGTAGIYPRTVTRDGNEATLQVNYLAPVMITAGLFDLLCLAEHGRVVNVTCDSYRNAKLRWHDLSLEQRYHPMTAYAQSKLAVVLHTQGLADRLSASSCDAVCVNPGNADTKLHRRAFGWHAESVTGAVDNVLYAITAPLDGTGFYFNRKELTTPAVELFRPHVQRHLDRVTAGLLSTRLPWLERVHVHLPRSTAS</sequence>
<accession>W5W7R7</accession>
<evidence type="ECO:0000313" key="4">
    <source>
        <dbReference type="Proteomes" id="UP000019225"/>
    </source>
</evidence>
<dbReference type="SUPFAM" id="SSF51735">
    <property type="entry name" value="NAD(P)-binding Rossmann-fold domains"/>
    <property type="match status" value="1"/>
</dbReference>
<name>W5W7R7_9PSEU</name>
<dbReference type="InterPro" id="IPR002347">
    <property type="entry name" value="SDR_fam"/>
</dbReference>
<evidence type="ECO:0008006" key="5">
    <source>
        <dbReference type="Google" id="ProtNLM"/>
    </source>
</evidence>
<keyword evidence="4" id="KW-1185">Reference proteome</keyword>
<keyword evidence="1" id="KW-0560">Oxidoreductase</keyword>
<dbReference type="Proteomes" id="UP000019225">
    <property type="component" value="Chromosome"/>
</dbReference>
<dbReference type="GO" id="GO:0016491">
    <property type="term" value="F:oxidoreductase activity"/>
    <property type="evidence" value="ECO:0007669"/>
    <property type="project" value="UniProtKB-KW"/>
</dbReference>
<comment type="similarity">
    <text evidence="2">Belongs to the short-chain dehydrogenases/reductases (SDR) family.</text>
</comment>
<evidence type="ECO:0000256" key="1">
    <source>
        <dbReference type="ARBA" id="ARBA00023002"/>
    </source>
</evidence>
<reference evidence="3 4" key="1">
    <citation type="journal article" date="2014" name="BMC Genomics">
        <title>Complete genome sequence of producer of the glycopeptide antibiotic Aculeximycin Kutzneria albida DSM 43870T, a representative of minor genus of Pseudonocardiaceae.</title>
        <authorList>
            <person name="Rebets Y."/>
            <person name="Tokovenko B."/>
            <person name="Lushchyk I."/>
            <person name="Ruckert C."/>
            <person name="Zaburannyi N."/>
            <person name="Bechthold A."/>
            <person name="Kalinowski J."/>
            <person name="Luzhetskyy A."/>
        </authorList>
    </citation>
    <scope>NUCLEOTIDE SEQUENCE [LARGE SCALE GENOMIC DNA]</scope>
    <source>
        <strain evidence="3">DSM 43870</strain>
    </source>
</reference>
<organism evidence="3 4">
    <name type="scientific">Kutzneria albida DSM 43870</name>
    <dbReference type="NCBI Taxonomy" id="1449976"/>
    <lineage>
        <taxon>Bacteria</taxon>
        <taxon>Bacillati</taxon>
        <taxon>Actinomycetota</taxon>
        <taxon>Actinomycetes</taxon>
        <taxon>Pseudonocardiales</taxon>
        <taxon>Pseudonocardiaceae</taxon>
        <taxon>Kutzneria</taxon>
    </lineage>
</organism>
<dbReference type="Gene3D" id="3.40.50.720">
    <property type="entry name" value="NAD(P)-binding Rossmann-like Domain"/>
    <property type="match status" value="1"/>
</dbReference>
<dbReference type="Pfam" id="PF00106">
    <property type="entry name" value="adh_short"/>
    <property type="match status" value="1"/>
</dbReference>
<dbReference type="eggNOG" id="COG1028">
    <property type="taxonomic scope" value="Bacteria"/>
</dbReference>
<proteinExistence type="inferred from homology"/>